<name>A0A0G0WTZ7_UNCKA</name>
<proteinExistence type="predicted"/>
<evidence type="ECO:0000313" key="2">
    <source>
        <dbReference type="Proteomes" id="UP000034163"/>
    </source>
</evidence>
<dbReference type="AlphaFoldDB" id="A0A0G0WTZ7"/>
<dbReference type="EMBL" id="LCBS01000025">
    <property type="protein sequence ID" value="KKS16229.1"/>
    <property type="molecule type" value="Genomic_DNA"/>
</dbReference>
<organism evidence="1 2">
    <name type="scientific">candidate division WWE3 bacterium GW2011_GWB1_41_6</name>
    <dbReference type="NCBI Taxonomy" id="1619112"/>
    <lineage>
        <taxon>Bacteria</taxon>
        <taxon>Katanobacteria</taxon>
    </lineage>
</organism>
<accession>A0A0G0WTZ7</accession>
<reference evidence="1 2" key="1">
    <citation type="journal article" date="2015" name="Nature">
        <title>rRNA introns, odd ribosomes, and small enigmatic genomes across a large radiation of phyla.</title>
        <authorList>
            <person name="Brown C.T."/>
            <person name="Hug L.A."/>
            <person name="Thomas B.C."/>
            <person name="Sharon I."/>
            <person name="Castelle C.J."/>
            <person name="Singh A."/>
            <person name="Wilkins M.J."/>
            <person name="Williams K.H."/>
            <person name="Banfield J.F."/>
        </authorList>
    </citation>
    <scope>NUCLEOTIDE SEQUENCE [LARGE SCALE GENOMIC DNA]</scope>
</reference>
<sequence>MELVKEIVKEQSLIIGENLARQMAIESGVVKFNSSKIDDLTVTEPNRDMAIEKLIGSYKELFGQASVEVCMNVIKKFPQKK</sequence>
<protein>
    <submittedName>
        <fullName evidence="1">Uncharacterized protein</fullName>
    </submittedName>
</protein>
<gene>
    <name evidence="1" type="ORF">UU72_C0025G0002</name>
</gene>
<dbReference type="Proteomes" id="UP000034163">
    <property type="component" value="Unassembled WGS sequence"/>
</dbReference>
<evidence type="ECO:0000313" key="1">
    <source>
        <dbReference type="EMBL" id="KKS16229.1"/>
    </source>
</evidence>
<comment type="caution">
    <text evidence="1">The sequence shown here is derived from an EMBL/GenBank/DDBJ whole genome shotgun (WGS) entry which is preliminary data.</text>
</comment>